<dbReference type="Proteomes" id="UP000005268">
    <property type="component" value="Chromosome"/>
</dbReference>
<evidence type="ECO:0000313" key="2">
    <source>
        <dbReference type="EMBL" id="AFK70314.1"/>
    </source>
</evidence>
<evidence type="ECO:0000313" key="3">
    <source>
        <dbReference type="Proteomes" id="UP000005268"/>
    </source>
</evidence>
<sequence>MADRGQLGLERGLRVELLRAVGTTDQAKAGHGDQTEQQTLQHARFSRKCGKGPQYT</sequence>
<evidence type="ECO:0000256" key="1">
    <source>
        <dbReference type="SAM" id="MobiDB-lite"/>
    </source>
</evidence>
<feature type="region of interest" description="Disordered" evidence="1">
    <location>
        <begin position="25"/>
        <end position="56"/>
    </location>
</feature>
<organism evidence="2 3">
    <name type="scientific">Pseudomonas putida ND6</name>
    <dbReference type="NCBI Taxonomy" id="231023"/>
    <lineage>
        <taxon>Bacteria</taxon>
        <taxon>Pseudomonadati</taxon>
        <taxon>Pseudomonadota</taxon>
        <taxon>Gammaproteobacteria</taxon>
        <taxon>Pseudomonadales</taxon>
        <taxon>Pseudomonadaceae</taxon>
        <taxon>Pseudomonas</taxon>
    </lineage>
</organism>
<dbReference type="KEGG" id="ppi:YSA_06574"/>
<dbReference type="HOGENOM" id="CLU_3010923_0_0_6"/>
<proteinExistence type="predicted"/>
<dbReference type="EMBL" id="CP003588">
    <property type="protein sequence ID" value="AFK70314.1"/>
    <property type="molecule type" value="Genomic_DNA"/>
</dbReference>
<dbReference type="AlphaFoldDB" id="I3UXU3"/>
<accession>I3UXU3</accession>
<protein>
    <submittedName>
        <fullName evidence="2">Uncharacterized protein</fullName>
    </submittedName>
</protein>
<gene>
    <name evidence="2" type="ORF">YSA_06574</name>
</gene>
<reference evidence="2 3" key="1">
    <citation type="journal article" date="2012" name="J. Bacteriol.">
        <title>Complete Genome Sequence of the Naphthalene-Degrading Pseudomonas putida Strain ND6.</title>
        <authorList>
            <person name="Li S."/>
            <person name="Zhao H."/>
            <person name="Li Y."/>
            <person name="Niu S."/>
            <person name="Cai B."/>
        </authorList>
    </citation>
    <scope>NUCLEOTIDE SEQUENCE [LARGE SCALE GENOMIC DNA]</scope>
    <source>
        <strain evidence="2 3">ND6</strain>
    </source>
</reference>
<name>I3UXU3_PSEPU</name>